<dbReference type="GO" id="GO:0006355">
    <property type="term" value="P:regulation of DNA-templated transcription"/>
    <property type="evidence" value="ECO:0007669"/>
    <property type="project" value="InterPro"/>
</dbReference>
<proteinExistence type="predicted"/>
<dbReference type="SUPFAM" id="SSF46894">
    <property type="entry name" value="C-terminal effector domain of the bipartite response regulators"/>
    <property type="match status" value="1"/>
</dbReference>
<dbReference type="Pfam" id="PF00196">
    <property type="entry name" value="GerE"/>
    <property type="match status" value="1"/>
</dbReference>
<evidence type="ECO:0000256" key="2">
    <source>
        <dbReference type="PROSITE-ProRule" id="PRU00169"/>
    </source>
</evidence>
<evidence type="ECO:0000259" key="3">
    <source>
        <dbReference type="PROSITE" id="PS50043"/>
    </source>
</evidence>
<dbReference type="Proteomes" id="UP001156666">
    <property type="component" value="Unassembled WGS sequence"/>
</dbReference>
<dbReference type="Pfam" id="PF00072">
    <property type="entry name" value="Response_reg"/>
    <property type="match status" value="1"/>
</dbReference>
<dbReference type="PRINTS" id="PR00038">
    <property type="entry name" value="HTHLUXR"/>
</dbReference>
<evidence type="ECO:0000259" key="4">
    <source>
        <dbReference type="PROSITE" id="PS50110"/>
    </source>
</evidence>
<dbReference type="CDD" id="cd06170">
    <property type="entry name" value="LuxR_C_like"/>
    <property type="match status" value="1"/>
</dbReference>
<dbReference type="Gene3D" id="3.40.50.2300">
    <property type="match status" value="1"/>
</dbReference>
<dbReference type="SMART" id="SM00448">
    <property type="entry name" value="REC"/>
    <property type="match status" value="1"/>
</dbReference>
<dbReference type="InterPro" id="IPR001789">
    <property type="entry name" value="Sig_transdc_resp-reg_receiver"/>
</dbReference>
<comment type="caution">
    <text evidence="5">The sequence shown here is derived from an EMBL/GenBank/DDBJ whole genome shotgun (WGS) entry which is preliminary data.</text>
</comment>
<dbReference type="Gene3D" id="1.10.10.10">
    <property type="entry name" value="Winged helix-like DNA-binding domain superfamily/Winged helix DNA-binding domain"/>
    <property type="match status" value="1"/>
</dbReference>
<feature type="domain" description="Response regulatory" evidence="4">
    <location>
        <begin position="6"/>
        <end position="121"/>
    </location>
</feature>
<evidence type="ECO:0008006" key="7">
    <source>
        <dbReference type="Google" id="ProtNLM"/>
    </source>
</evidence>
<dbReference type="InterPro" id="IPR036388">
    <property type="entry name" value="WH-like_DNA-bd_sf"/>
</dbReference>
<accession>A0AA37WDM9</accession>
<dbReference type="InterPro" id="IPR016032">
    <property type="entry name" value="Sig_transdc_resp-reg_C-effctor"/>
</dbReference>
<reference evidence="5" key="2">
    <citation type="submission" date="2023-01" db="EMBL/GenBank/DDBJ databases">
        <title>Draft genome sequence of Portibacter lacus strain NBRC 108769.</title>
        <authorList>
            <person name="Sun Q."/>
            <person name="Mori K."/>
        </authorList>
    </citation>
    <scope>NUCLEOTIDE SEQUENCE</scope>
    <source>
        <strain evidence="5">NBRC 108769</strain>
    </source>
</reference>
<dbReference type="InterPro" id="IPR000792">
    <property type="entry name" value="Tscrpt_reg_LuxR_C"/>
</dbReference>
<evidence type="ECO:0000313" key="6">
    <source>
        <dbReference type="Proteomes" id="UP001156666"/>
    </source>
</evidence>
<dbReference type="InterPro" id="IPR011006">
    <property type="entry name" value="CheY-like_superfamily"/>
</dbReference>
<keyword evidence="6" id="KW-1185">Reference proteome</keyword>
<dbReference type="EMBL" id="BSOH01000007">
    <property type="protein sequence ID" value="GLR17113.1"/>
    <property type="molecule type" value="Genomic_DNA"/>
</dbReference>
<evidence type="ECO:0000313" key="5">
    <source>
        <dbReference type="EMBL" id="GLR17113.1"/>
    </source>
</evidence>
<dbReference type="CDD" id="cd17534">
    <property type="entry name" value="REC_DC-like"/>
    <property type="match status" value="1"/>
</dbReference>
<keyword evidence="2" id="KW-0597">Phosphoprotein</keyword>
<organism evidence="5 6">
    <name type="scientific">Portibacter lacus</name>
    <dbReference type="NCBI Taxonomy" id="1099794"/>
    <lineage>
        <taxon>Bacteria</taxon>
        <taxon>Pseudomonadati</taxon>
        <taxon>Bacteroidota</taxon>
        <taxon>Saprospiria</taxon>
        <taxon>Saprospirales</taxon>
        <taxon>Haliscomenobacteraceae</taxon>
        <taxon>Portibacter</taxon>
    </lineage>
</organism>
<feature type="domain" description="HTH luxR-type" evidence="3">
    <location>
        <begin position="139"/>
        <end position="203"/>
    </location>
</feature>
<dbReference type="GO" id="GO:0003677">
    <property type="term" value="F:DNA binding"/>
    <property type="evidence" value="ECO:0007669"/>
    <property type="project" value="UniProtKB-KW"/>
</dbReference>
<dbReference type="GO" id="GO:0000160">
    <property type="term" value="P:phosphorelay signal transduction system"/>
    <property type="evidence" value="ECO:0007669"/>
    <property type="project" value="InterPro"/>
</dbReference>
<evidence type="ECO:0000256" key="1">
    <source>
        <dbReference type="ARBA" id="ARBA00023125"/>
    </source>
</evidence>
<dbReference type="AlphaFoldDB" id="A0AA37WDM9"/>
<feature type="modified residue" description="4-aspartylphosphate" evidence="2">
    <location>
        <position position="56"/>
    </location>
</feature>
<sequence length="203" mass="23109">MEDKKKVVIVEDEALISMDLEMILESMDFNVVGISDNGDEALDIIANRNPDLILLDINIRGHLDGIELAEVIRTKTKKPFIYITSYADKATLDRAKHTFPYGYILKPFSEVELKATIEIAMFRFENEKGKGAPELKDINNKIHAELTDKEYEVLLDIFSGLANQQIASKQFISINTVKTHVKNLYGKIEVHTRAELVKWISEI</sequence>
<dbReference type="SMART" id="SM00421">
    <property type="entry name" value="HTH_LUXR"/>
    <property type="match status" value="1"/>
</dbReference>
<dbReference type="RefSeq" id="WP_235290710.1">
    <property type="nucleotide sequence ID" value="NZ_BSOH01000007.1"/>
</dbReference>
<reference evidence="5" key="1">
    <citation type="journal article" date="2014" name="Int. J. Syst. Evol. Microbiol.">
        <title>Complete genome sequence of Corynebacterium casei LMG S-19264T (=DSM 44701T), isolated from a smear-ripened cheese.</title>
        <authorList>
            <consortium name="US DOE Joint Genome Institute (JGI-PGF)"/>
            <person name="Walter F."/>
            <person name="Albersmeier A."/>
            <person name="Kalinowski J."/>
            <person name="Ruckert C."/>
        </authorList>
    </citation>
    <scope>NUCLEOTIDE SEQUENCE</scope>
    <source>
        <strain evidence="5">NBRC 108769</strain>
    </source>
</reference>
<name>A0AA37WDM9_9BACT</name>
<dbReference type="InterPro" id="IPR039420">
    <property type="entry name" value="WalR-like"/>
</dbReference>
<gene>
    <name evidence="5" type="ORF">GCM10007940_17280</name>
</gene>
<keyword evidence="1" id="KW-0238">DNA-binding</keyword>
<dbReference type="SUPFAM" id="SSF52172">
    <property type="entry name" value="CheY-like"/>
    <property type="match status" value="1"/>
</dbReference>
<protein>
    <recommendedName>
        <fullName evidence="7">DNA-binding response regulator</fullName>
    </recommendedName>
</protein>
<dbReference type="PANTHER" id="PTHR43214:SF43">
    <property type="entry name" value="TWO-COMPONENT RESPONSE REGULATOR"/>
    <property type="match status" value="1"/>
</dbReference>
<dbReference type="PROSITE" id="PS50110">
    <property type="entry name" value="RESPONSE_REGULATORY"/>
    <property type="match status" value="1"/>
</dbReference>
<dbReference type="PANTHER" id="PTHR43214">
    <property type="entry name" value="TWO-COMPONENT RESPONSE REGULATOR"/>
    <property type="match status" value="1"/>
</dbReference>
<dbReference type="PROSITE" id="PS50043">
    <property type="entry name" value="HTH_LUXR_2"/>
    <property type="match status" value="1"/>
</dbReference>